<evidence type="ECO:0000313" key="2">
    <source>
        <dbReference type="EMBL" id="CEK72188.1"/>
    </source>
</evidence>
<dbReference type="AlphaFoldDB" id="A0A0B6ZUC2"/>
<organism evidence="2">
    <name type="scientific">Arion vulgaris</name>
    <dbReference type="NCBI Taxonomy" id="1028688"/>
    <lineage>
        <taxon>Eukaryota</taxon>
        <taxon>Metazoa</taxon>
        <taxon>Spiralia</taxon>
        <taxon>Lophotrochozoa</taxon>
        <taxon>Mollusca</taxon>
        <taxon>Gastropoda</taxon>
        <taxon>Heterobranchia</taxon>
        <taxon>Euthyneura</taxon>
        <taxon>Panpulmonata</taxon>
        <taxon>Eupulmonata</taxon>
        <taxon>Stylommatophora</taxon>
        <taxon>Helicina</taxon>
        <taxon>Arionoidea</taxon>
        <taxon>Arionidae</taxon>
        <taxon>Arion</taxon>
    </lineage>
</organism>
<proteinExistence type="predicted"/>
<gene>
    <name evidence="2" type="primary">ORF81394</name>
    <name evidence="1" type="synonym">ORF81393</name>
</gene>
<dbReference type="EMBL" id="HACG01025322">
    <property type="protein sequence ID" value="CEK72187.1"/>
    <property type="molecule type" value="Transcribed_RNA"/>
</dbReference>
<name>A0A0B6ZUC2_9EUPU</name>
<reference evidence="2" key="1">
    <citation type="submission" date="2014-12" db="EMBL/GenBank/DDBJ databases">
        <title>Insight into the proteome of Arion vulgaris.</title>
        <authorList>
            <person name="Aradska J."/>
            <person name="Bulat T."/>
            <person name="Smidak R."/>
            <person name="Sarate P."/>
            <person name="Gangsoo J."/>
            <person name="Sialana F."/>
            <person name="Bilban M."/>
            <person name="Lubec G."/>
        </authorList>
    </citation>
    <scope>NUCLEOTIDE SEQUENCE</scope>
    <source>
        <tissue evidence="2">Skin</tissue>
    </source>
</reference>
<accession>A0A0B6ZUC2</accession>
<dbReference type="EMBL" id="HACG01025323">
    <property type="protein sequence ID" value="CEK72188.1"/>
    <property type="molecule type" value="Transcribed_RNA"/>
</dbReference>
<sequence>MRTCILQVKQGGNMNHLCQQINQDIPQLCSQKCVYHNLVMKGRTQFTCKCEH</sequence>
<evidence type="ECO:0000313" key="1">
    <source>
        <dbReference type="EMBL" id="CEK72187.1"/>
    </source>
</evidence>
<protein>
    <submittedName>
        <fullName evidence="2">Uncharacterized protein</fullName>
    </submittedName>
</protein>